<comment type="caution">
    <text evidence="18">The sequence shown here is derived from an EMBL/GenBank/DDBJ whole genome shotgun (WGS) entry which is preliminary data.</text>
</comment>
<keyword evidence="10" id="KW-0547">Nucleotide-binding</keyword>
<evidence type="ECO:0000256" key="8">
    <source>
        <dbReference type="ARBA" id="ARBA00022723"/>
    </source>
</evidence>
<dbReference type="PROSITE" id="PS00786">
    <property type="entry name" value="5_NUCLEOTIDASE_2"/>
    <property type="match status" value="1"/>
</dbReference>
<dbReference type="NCBIfam" id="NF006937">
    <property type="entry name" value="PRK09419.1-4"/>
    <property type="match status" value="1"/>
</dbReference>
<evidence type="ECO:0000256" key="6">
    <source>
        <dbReference type="ARBA" id="ARBA00022512"/>
    </source>
</evidence>
<dbReference type="NCBIfam" id="NF006938">
    <property type="entry name" value="PRK09420.1"/>
    <property type="match status" value="1"/>
</dbReference>
<evidence type="ECO:0000256" key="16">
    <source>
        <dbReference type="SAM" id="Phobius"/>
    </source>
</evidence>
<evidence type="ECO:0000313" key="18">
    <source>
        <dbReference type="EMBL" id="MCY8121507.1"/>
    </source>
</evidence>
<dbReference type="SUPFAM" id="SSF56300">
    <property type="entry name" value="Metallo-dependent phosphatases"/>
    <property type="match status" value="2"/>
</dbReference>
<gene>
    <name evidence="18" type="ORF">MOC45_12960</name>
</gene>
<keyword evidence="14" id="KW-0175">Coiled coil</keyword>
<dbReference type="PROSITE" id="PS00785">
    <property type="entry name" value="5_NUCLEOTIDASE_1"/>
    <property type="match status" value="2"/>
</dbReference>
<evidence type="ECO:0000256" key="15">
    <source>
        <dbReference type="SAM" id="MobiDB-lite"/>
    </source>
</evidence>
<dbReference type="GO" id="GO:0009166">
    <property type="term" value="P:nucleotide catabolic process"/>
    <property type="evidence" value="ECO:0007669"/>
    <property type="project" value="InterPro"/>
</dbReference>
<dbReference type="GO" id="GO:0008663">
    <property type="term" value="F:2',3'-cyclic-nucleotide 2'-phosphodiesterase activity"/>
    <property type="evidence" value="ECO:0007669"/>
    <property type="project" value="UniProtKB-EC"/>
</dbReference>
<feature type="coiled-coil region" evidence="14">
    <location>
        <begin position="949"/>
        <end position="983"/>
    </location>
</feature>
<reference evidence="18" key="1">
    <citation type="submission" date="2022-02" db="EMBL/GenBank/DDBJ databases">
        <title>Crop Bioprotection Bacillus Genome Sequencing.</title>
        <authorList>
            <person name="Dunlap C."/>
        </authorList>
    </citation>
    <scope>NUCLEOTIDE SEQUENCE</scope>
    <source>
        <strain evidence="18">M18B4</strain>
    </source>
</reference>
<evidence type="ECO:0000256" key="3">
    <source>
        <dbReference type="ARBA" id="ARBA00001968"/>
    </source>
</evidence>
<dbReference type="InterPro" id="IPR036907">
    <property type="entry name" value="5'-Nucleotdase_C_sf"/>
</dbReference>
<dbReference type="PROSITE" id="PS50847">
    <property type="entry name" value="GRAM_POS_ANCHORING"/>
    <property type="match status" value="1"/>
</dbReference>
<keyword evidence="11 18" id="KW-0378">Hydrolase</keyword>
<proteinExistence type="inferred from homology"/>
<dbReference type="InterPro" id="IPR004843">
    <property type="entry name" value="Calcineurin-like_PHP"/>
</dbReference>
<name>A0A9Q4DPD6_BACSC</name>
<keyword evidence="13" id="KW-0511">Multifunctional enzyme</keyword>
<keyword evidence="9" id="KW-0732">Signal</keyword>
<evidence type="ECO:0000259" key="17">
    <source>
        <dbReference type="PROSITE" id="PS50847"/>
    </source>
</evidence>
<dbReference type="InterPro" id="IPR008334">
    <property type="entry name" value="5'-Nucleotdase_C"/>
</dbReference>
<keyword evidence="6" id="KW-0134">Cell wall</keyword>
<feature type="transmembrane region" description="Helical" evidence="16">
    <location>
        <begin position="1434"/>
        <end position="1453"/>
    </location>
</feature>
<dbReference type="InterPro" id="IPR006146">
    <property type="entry name" value="5'-Nucleotdase_CS"/>
</dbReference>
<dbReference type="GO" id="GO:0000166">
    <property type="term" value="F:nucleotide binding"/>
    <property type="evidence" value="ECO:0007669"/>
    <property type="project" value="UniProtKB-KW"/>
</dbReference>
<sequence>MRIQKRRTRVGNILRILLPPIMILSLILPTPPIHAEESAAPRVQLSILATTDIHANMMDYDYYSDKETTDFGLARTAQLIKKHREQNPNTLLVDNGDLIQGNPLGEYAVKYEKDDIISGVKTHPIISVMNALKYDAGTLGNHEFNYGLDFLDGTIKGADFPIVNANVKTTSGDNRYTPYVIKEKTVTDENGNEQKVKVGYIGFVPPQIMTWDKKNLEGQVQVQDIVESANETIPKMKAEGADIIIALAHTGIEKQAQSSGAENVVFDLATKTKGIDAIISGHQHGLFPSAEYAGVSQFDVGKGTINGIPVVMPSSWGKYLGVIDLKLEKTDGLWKVADSKSSIESIAGSVTSRNETVTNTIQQTHQNTLEYVRKPVGKTEADINSFFAQVKDDPSIQIVTDAQKWYAEKEMKDTEYKDLPILSAGAPFKAGGRNGANYYTNIPAGDLAIKNVGDLYLYDNTVQIVKLTGSEVKDWLDMSAGQFNQIDPSKGGDQALLNENFRSYNFDVIDGVTYQVDVTKPAKYDENGKVINADSSRIINLSYEGKPISLNQEFLVVTNNYRASGGGGFPHLTSDKIVHGSAVENRQVLMDYIIEQKTVNPKADNNWSIAPVSGTNLTFESSLLAKPFADKADDVAFVGESTNEGYGLYKLQFDDDSNPEPPKDGLWDLTVMHTNDTHAHLDDAARRMTKINEVRSETDHNILLDAGDVFSGDLYFTKWNGLADLKLMNMMGYDAMTFGNHEFDKGPTVLSDFLSGNSTTVDPANHYHFEAPEFPIVSANVDVSNEPKLTSFVKKPQTFTAGEKKEPGIHPYILLDVDGEKVAVFGLTTEDTATTSSPGKSIVFHDAFETAQNTVKTIQEEEKVNKIIALTHLGHNRDLELAKKVKGIDLIIGGHTHTLVDKMEVVNNEEPTIVAQAKEYGQFLGRVDVVFDENGVVQTDKSNLNVLPIDEHTEENAEAKKELDQFKNELEDVKNEKVGYTDVALDGQREHVRTKETNLGNFIADGMLAKAKEAAGARIAITNGGGIRAGIDKGDITLGEVLNVMPFGNTLYVADLTGKQIKEALEQGLSNVENGGGAFPQVAGIEYTFTLNNEPGHRVLDVKFESPNGDKVDLNTDDTYRVATNNFVGAGGDGYSVFTEASHGEDLGYVDYEIFTEQLKKLGNKVSPKIEGRIKEVFLPTKQKDGSWTLDEDKFAIYAKNANTPYVYYETTEGSQEKPINLKVQEDQVKLLKDRKSDPSLTVFNYWYSMNLPMANFKTADTVIGIKSTGELDVSIGDVYDFTVKQKGKEVKSFKEPVQLSLRMFDIEEAHNPAIYHVDRKKKAFTKTENGSVDDDIVTGYTNHFSEYTILNSGENNKPPAFPSDQPTGGDDGSNGGGSDKPGGKQPTDGNGGNDTPPGTEPTNGSGGNGSGGSGGSGTDSPAGGLLPDTATSMYSILLAGFLISALGTALYLHQRRKQNKANQA</sequence>
<feature type="domain" description="Gram-positive cocci surface proteins LPxTG" evidence="17">
    <location>
        <begin position="1427"/>
        <end position="1464"/>
    </location>
</feature>
<evidence type="ECO:0000256" key="1">
    <source>
        <dbReference type="ARBA" id="ARBA00000527"/>
    </source>
</evidence>
<evidence type="ECO:0000256" key="11">
    <source>
        <dbReference type="ARBA" id="ARBA00022801"/>
    </source>
</evidence>
<comment type="catalytic activity">
    <reaction evidence="2">
        <text>a nucleoside 2',3'-cyclic phosphate + H2O = a nucleoside 3'-phosphate + H(+)</text>
        <dbReference type="Rhea" id="RHEA:19621"/>
        <dbReference type="ChEBI" id="CHEBI:15377"/>
        <dbReference type="ChEBI" id="CHEBI:15378"/>
        <dbReference type="ChEBI" id="CHEBI:66949"/>
        <dbReference type="ChEBI" id="CHEBI:66954"/>
        <dbReference type="EC" id="3.1.4.16"/>
    </reaction>
</comment>
<keyword evidence="16" id="KW-1133">Transmembrane helix</keyword>
<evidence type="ECO:0000256" key="2">
    <source>
        <dbReference type="ARBA" id="ARBA00001730"/>
    </source>
</evidence>
<evidence type="ECO:0000256" key="12">
    <source>
        <dbReference type="ARBA" id="ARBA00023088"/>
    </source>
</evidence>
<keyword evidence="7" id="KW-0964">Secreted</keyword>
<dbReference type="InterPro" id="IPR006179">
    <property type="entry name" value="5_nucleotidase/apyrase"/>
</dbReference>
<keyword evidence="16" id="KW-0812">Transmembrane</keyword>
<dbReference type="EMBL" id="JALANJ010000018">
    <property type="protein sequence ID" value="MCY8121507.1"/>
    <property type="molecule type" value="Genomic_DNA"/>
</dbReference>
<dbReference type="Pfam" id="PF02872">
    <property type="entry name" value="5_nucleotid_C"/>
    <property type="match status" value="2"/>
</dbReference>
<dbReference type="GO" id="GO:0008254">
    <property type="term" value="F:3'-nucleotidase activity"/>
    <property type="evidence" value="ECO:0007669"/>
    <property type="project" value="UniProtKB-EC"/>
</dbReference>
<dbReference type="GO" id="GO:0008253">
    <property type="term" value="F:5'-nucleotidase activity"/>
    <property type="evidence" value="ECO:0007669"/>
    <property type="project" value="UniProtKB-EC"/>
</dbReference>
<protein>
    <submittedName>
        <fullName evidence="18">Multifunctional 2',3'-cyclic-nucleotide 2'-phosphodiesterase/3'-nucleotidase/5'-nucleotidase</fullName>
        <ecNumber evidence="18">3.1.3.5</ecNumber>
        <ecNumber evidence="18">3.1.3.6</ecNumber>
        <ecNumber evidence="18">3.1.4.16</ecNumber>
    </submittedName>
</protein>
<dbReference type="Gene3D" id="3.60.21.10">
    <property type="match status" value="2"/>
</dbReference>
<evidence type="ECO:0000256" key="7">
    <source>
        <dbReference type="ARBA" id="ARBA00022525"/>
    </source>
</evidence>
<evidence type="ECO:0000256" key="4">
    <source>
        <dbReference type="ARBA" id="ARBA00004168"/>
    </source>
</evidence>
<dbReference type="SUPFAM" id="SSF55816">
    <property type="entry name" value="5'-nucleotidase (syn. UDP-sugar hydrolase), C-terminal domain"/>
    <property type="match status" value="2"/>
</dbReference>
<dbReference type="PRINTS" id="PR01607">
    <property type="entry name" value="APYRASEFAMLY"/>
</dbReference>
<keyword evidence="8" id="KW-0479">Metal-binding</keyword>
<keyword evidence="16" id="KW-0472">Membrane</keyword>
<keyword evidence="12" id="KW-0572">Peptidoglycan-anchor</keyword>
<dbReference type="Pfam" id="PF00149">
    <property type="entry name" value="Metallophos"/>
    <property type="match status" value="2"/>
</dbReference>
<evidence type="ECO:0000256" key="10">
    <source>
        <dbReference type="ARBA" id="ARBA00022741"/>
    </source>
</evidence>
<dbReference type="EC" id="3.1.3.6" evidence="18"/>
<evidence type="ECO:0000256" key="14">
    <source>
        <dbReference type="SAM" id="Coils"/>
    </source>
</evidence>
<dbReference type="InterPro" id="IPR041827">
    <property type="entry name" value="CpdB_N"/>
</dbReference>
<dbReference type="PANTHER" id="PTHR11575:SF6">
    <property type="entry name" value="2',3'-CYCLIC-NUCLEOTIDE 2'-PHOSPHODIESTERASE_3'-NUCLEOTIDASE"/>
    <property type="match status" value="1"/>
</dbReference>
<evidence type="ECO:0000256" key="13">
    <source>
        <dbReference type="ARBA" id="ARBA00023268"/>
    </source>
</evidence>
<comment type="cofactor">
    <cofactor evidence="3">
        <name>a divalent metal cation</name>
        <dbReference type="ChEBI" id="CHEBI:60240"/>
    </cofactor>
</comment>
<organism evidence="18 19">
    <name type="scientific">Bacillus spizizenii</name>
    <name type="common">Bacillus subtilis subsp. spizizenii</name>
    <dbReference type="NCBI Taxonomy" id="96241"/>
    <lineage>
        <taxon>Bacteria</taxon>
        <taxon>Bacillati</taxon>
        <taxon>Bacillota</taxon>
        <taxon>Bacilli</taxon>
        <taxon>Bacillales</taxon>
        <taxon>Bacillaceae</taxon>
        <taxon>Bacillus</taxon>
    </lineage>
</organism>
<dbReference type="GO" id="GO:0046872">
    <property type="term" value="F:metal ion binding"/>
    <property type="evidence" value="ECO:0007669"/>
    <property type="project" value="UniProtKB-KW"/>
</dbReference>
<feature type="compositionally biased region" description="Gly residues" evidence="15">
    <location>
        <begin position="1370"/>
        <end position="1381"/>
    </location>
</feature>
<dbReference type="PANTHER" id="PTHR11575">
    <property type="entry name" value="5'-NUCLEOTIDASE-RELATED"/>
    <property type="match status" value="1"/>
</dbReference>
<dbReference type="EC" id="3.1.3.5" evidence="18"/>
<dbReference type="Proteomes" id="UP001070352">
    <property type="component" value="Unassembled WGS sequence"/>
</dbReference>
<accession>A0A9Q4DPD6</accession>
<evidence type="ECO:0000256" key="9">
    <source>
        <dbReference type="ARBA" id="ARBA00022729"/>
    </source>
</evidence>
<dbReference type="GO" id="GO:0030288">
    <property type="term" value="C:outer membrane-bounded periplasmic space"/>
    <property type="evidence" value="ECO:0007669"/>
    <property type="project" value="TreeGrafter"/>
</dbReference>
<feature type="compositionally biased region" description="Gly residues" evidence="15">
    <location>
        <begin position="1405"/>
        <end position="1418"/>
    </location>
</feature>
<dbReference type="CDD" id="cd07410">
    <property type="entry name" value="MPP_CpdB_N"/>
    <property type="match status" value="1"/>
</dbReference>
<dbReference type="InterPro" id="IPR019931">
    <property type="entry name" value="LPXTG_anchor"/>
</dbReference>
<dbReference type="InterPro" id="IPR029052">
    <property type="entry name" value="Metallo-depent_PP-like"/>
</dbReference>
<comment type="similarity">
    <text evidence="5">Belongs to the 5'-nucleotidase family.</text>
</comment>
<comment type="catalytic activity">
    <reaction evidence="1">
        <text>a ribonucleoside 3'-phosphate + H2O = a ribonucleoside + phosphate</text>
        <dbReference type="Rhea" id="RHEA:10144"/>
        <dbReference type="ChEBI" id="CHEBI:13197"/>
        <dbReference type="ChEBI" id="CHEBI:15377"/>
        <dbReference type="ChEBI" id="CHEBI:18254"/>
        <dbReference type="ChEBI" id="CHEBI:43474"/>
        <dbReference type="EC" id="3.1.3.6"/>
    </reaction>
</comment>
<comment type="subcellular location">
    <subcellularLocation>
        <location evidence="4">Secreted</location>
        <location evidence="4">Cell wall</location>
        <topology evidence="4">Peptidoglycan-anchor</topology>
    </subcellularLocation>
</comment>
<feature type="region of interest" description="Disordered" evidence="15">
    <location>
        <begin position="1350"/>
        <end position="1425"/>
    </location>
</feature>
<evidence type="ECO:0000313" key="19">
    <source>
        <dbReference type="Proteomes" id="UP001070352"/>
    </source>
</evidence>
<evidence type="ECO:0000256" key="5">
    <source>
        <dbReference type="ARBA" id="ARBA00006654"/>
    </source>
</evidence>
<dbReference type="Gene3D" id="3.90.780.10">
    <property type="entry name" value="5'-Nucleotidase, C-terminal domain"/>
    <property type="match status" value="2"/>
</dbReference>
<dbReference type="FunFam" id="3.90.780.10:FF:000015">
    <property type="entry name" value="Trifunctional nucleotide phosphoesterase protein YfkN"/>
    <property type="match status" value="2"/>
</dbReference>
<dbReference type="EC" id="3.1.4.16" evidence="18"/>